<evidence type="ECO:0000256" key="1">
    <source>
        <dbReference type="SAM" id="MobiDB-lite"/>
    </source>
</evidence>
<gene>
    <name evidence="3" type="ORF">STHERMO_0067</name>
</gene>
<feature type="compositionally biased region" description="Polar residues" evidence="1">
    <location>
        <begin position="116"/>
        <end position="125"/>
    </location>
</feature>
<feature type="compositionally biased region" description="Basic and acidic residues" evidence="1">
    <location>
        <begin position="142"/>
        <end position="160"/>
    </location>
</feature>
<feature type="compositionally biased region" description="Low complexity" evidence="1">
    <location>
        <begin position="54"/>
        <end position="107"/>
    </location>
</feature>
<name>A0A8D6U6A0_STRTR</name>
<evidence type="ECO:0000313" key="3">
    <source>
        <dbReference type="EMBL" id="CAD0135665.1"/>
    </source>
</evidence>
<reference evidence="3 4" key="1">
    <citation type="submission" date="2020-06" db="EMBL/GenBank/DDBJ databases">
        <authorList>
            <person name="Chuat V."/>
        </authorList>
    </citation>
    <scope>NUCLEOTIDE SEQUENCE [LARGE SCALE GENOMIC DNA]</scope>
    <source>
        <strain evidence="3">STH_CIRM_336</strain>
    </source>
</reference>
<evidence type="ECO:0000313" key="4">
    <source>
        <dbReference type="Proteomes" id="UP000509833"/>
    </source>
</evidence>
<proteinExistence type="predicted"/>
<organism evidence="3 4">
    <name type="scientific">Streptococcus thermophilus</name>
    <dbReference type="NCBI Taxonomy" id="1308"/>
    <lineage>
        <taxon>Bacteria</taxon>
        <taxon>Bacillati</taxon>
        <taxon>Bacillota</taxon>
        <taxon>Bacilli</taxon>
        <taxon>Lactobacillales</taxon>
        <taxon>Streptococcaceae</taxon>
        <taxon>Streptococcus</taxon>
    </lineage>
</organism>
<sequence length="180" mass="20206">MYVFYQTIHRCYNLIISGQKYKWYILPLAILVIIVAIVTTKPSKKTKEVKHKSTTVTKVSNHSTSSSSKETPSETSQTQEQPTQIEQAPSETSQTQEQPTQIEQAPITQDDGVTPPQDTLKQAQEQYGYIPGYGGVPADSPEVAREQAENEARQRWHDGQIEWGIQQGYLNPDGSPKETN</sequence>
<feature type="transmembrane region" description="Helical" evidence="2">
    <location>
        <begin position="23"/>
        <end position="40"/>
    </location>
</feature>
<dbReference type="EMBL" id="LR822017">
    <property type="protein sequence ID" value="CAD0135665.1"/>
    <property type="molecule type" value="Genomic_DNA"/>
</dbReference>
<accession>A0A8D6U6A0</accession>
<protein>
    <submittedName>
        <fullName evidence="3">Uncharacterized protein</fullName>
    </submittedName>
</protein>
<dbReference type="AlphaFoldDB" id="A0A8D6U6A0"/>
<feature type="region of interest" description="Disordered" evidence="1">
    <location>
        <begin position="46"/>
        <end position="180"/>
    </location>
</feature>
<keyword evidence="2" id="KW-0812">Transmembrane</keyword>
<keyword evidence="2" id="KW-0472">Membrane</keyword>
<dbReference type="Proteomes" id="UP000509833">
    <property type="component" value="Chromosome"/>
</dbReference>
<keyword evidence="2" id="KW-1133">Transmembrane helix</keyword>
<evidence type="ECO:0000256" key="2">
    <source>
        <dbReference type="SAM" id="Phobius"/>
    </source>
</evidence>